<evidence type="ECO:0000313" key="1">
    <source>
        <dbReference type="EMBL" id="KAG6942302.1"/>
    </source>
</evidence>
<name>A0A8J5MBA3_9STRA</name>
<gene>
    <name evidence="1" type="ORF">JG688_00018200</name>
</gene>
<dbReference type="Proteomes" id="UP000709295">
    <property type="component" value="Unassembled WGS sequence"/>
</dbReference>
<reference evidence="1" key="1">
    <citation type="submission" date="2021-01" db="EMBL/GenBank/DDBJ databases">
        <title>Phytophthora aleatoria, a newly-described species from Pinus radiata is distinct from Phytophthora cactorum isolates based on comparative genomics.</title>
        <authorList>
            <person name="Mcdougal R."/>
            <person name="Panda P."/>
            <person name="Williams N."/>
            <person name="Studholme D.J."/>
        </authorList>
    </citation>
    <scope>NUCLEOTIDE SEQUENCE</scope>
    <source>
        <strain evidence="1">NZFS 4037</strain>
    </source>
</reference>
<accession>A0A8J5MBA3</accession>
<keyword evidence="2" id="KW-1185">Reference proteome</keyword>
<comment type="caution">
    <text evidence="1">The sequence shown here is derived from an EMBL/GenBank/DDBJ whole genome shotgun (WGS) entry which is preliminary data.</text>
</comment>
<dbReference type="AlphaFoldDB" id="A0A8J5MBA3"/>
<organism evidence="1 2">
    <name type="scientific">Phytophthora aleatoria</name>
    <dbReference type="NCBI Taxonomy" id="2496075"/>
    <lineage>
        <taxon>Eukaryota</taxon>
        <taxon>Sar</taxon>
        <taxon>Stramenopiles</taxon>
        <taxon>Oomycota</taxon>
        <taxon>Peronosporomycetes</taxon>
        <taxon>Peronosporales</taxon>
        <taxon>Peronosporaceae</taxon>
        <taxon>Phytophthora</taxon>
    </lineage>
</organism>
<proteinExistence type="predicted"/>
<protein>
    <submittedName>
        <fullName evidence="1">Uncharacterized protein</fullName>
    </submittedName>
</protein>
<dbReference type="EMBL" id="JAENGY010003168">
    <property type="protein sequence ID" value="KAG6942302.1"/>
    <property type="molecule type" value="Genomic_DNA"/>
</dbReference>
<evidence type="ECO:0000313" key="2">
    <source>
        <dbReference type="Proteomes" id="UP000709295"/>
    </source>
</evidence>
<sequence>MRTHIQQKNVERRKMEKDVEFVNAPETDKFQVPCTPDSNTVMVLTSVGHCGLVRRFECDDVGGRSGEQNSQKDFCVDDE</sequence>